<dbReference type="AlphaFoldDB" id="A0AAN7W2U1"/>
<dbReference type="SUPFAM" id="SSF52833">
    <property type="entry name" value="Thioredoxin-like"/>
    <property type="match status" value="1"/>
</dbReference>
<dbReference type="Pfam" id="PF00085">
    <property type="entry name" value="Thioredoxin"/>
    <property type="match status" value="1"/>
</dbReference>
<dbReference type="PANTHER" id="PTHR45815">
    <property type="entry name" value="PROTEIN DISULFIDE-ISOMERASE A6"/>
    <property type="match status" value="1"/>
</dbReference>
<keyword evidence="3" id="KW-0732">Signal</keyword>
<dbReference type="Pfam" id="PF06102">
    <property type="entry name" value="RRP36"/>
    <property type="match status" value="1"/>
</dbReference>
<dbReference type="Gene3D" id="3.40.30.10">
    <property type="entry name" value="Glutaredoxin"/>
    <property type="match status" value="2"/>
</dbReference>
<evidence type="ECO:0000259" key="4">
    <source>
        <dbReference type="PROSITE" id="PS51352"/>
    </source>
</evidence>
<reference evidence="6" key="1">
    <citation type="submission" date="2023-07" db="EMBL/GenBank/DDBJ databases">
        <title>A draft genome of Kazachstania heterogenica Y-27499.</title>
        <authorList>
            <person name="Donic C."/>
            <person name="Kralova J.S."/>
            <person name="Fidel L."/>
            <person name="Ben-Dor S."/>
            <person name="Jung S."/>
        </authorList>
    </citation>
    <scope>NUCLEOTIDE SEQUENCE [LARGE SCALE GENOMIC DNA]</scope>
    <source>
        <strain evidence="6">Y27499</strain>
    </source>
</reference>
<feature type="compositionally biased region" description="Acidic residues" evidence="2">
    <location>
        <begin position="357"/>
        <end position="374"/>
    </location>
</feature>
<dbReference type="EMBL" id="JAWIZZ010000045">
    <property type="protein sequence ID" value="KAK5779961.1"/>
    <property type="molecule type" value="Genomic_DNA"/>
</dbReference>
<dbReference type="PANTHER" id="PTHR45815:SF3">
    <property type="entry name" value="PROTEIN DISULFIDE-ISOMERASE A6"/>
    <property type="match status" value="1"/>
</dbReference>
<dbReference type="GO" id="GO:0005788">
    <property type="term" value="C:endoplasmic reticulum lumen"/>
    <property type="evidence" value="ECO:0007669"/>
    <property type="project" value="TreeGrafter"/>
</dbReference>
<gene>
    <name evidence="5" type="ORF">RI543_002501</name>
</gene>
<sequence length="643" mass="76343">MRPIFLTFFCWLTILNSAFSINSSPSNFYNDDINIIEATTKSFDKIIYRSNYTTLVEFYAPWCGHCRNLMPTMKKVAKKLSGLVQVVTVNCDLESNKPLCAEYRIEGFPTLKVFKPQKVNFWNTKDDKTKKQKPRLKKHIFDNFMGERKVSAIVDYCLSRIKNYVKKLETLENAYKLKNLPYNRTPMIIFNKNDRVSPMLKSMAIDWLDHIQFFSIYNKKISLLSKDTRFYTEYPNIVQQLNKLIESIKDVPNQSRMIILDFDNDTIIEYDENKVINKENLVEFLFEQFQIKPREGPFSDRENYLNVLKKGSTKKNKKVKRNKDEEIDEKELGKTLERIMKRRNKSSKGDLSQSGAEEVDEDQEDDSGDDDDEIQTISFGSLKKAEDMLAEEERQQRRKVNVENLKVRSHNEENSARNKKTYKEEPFNDSDANSSSESDSDGVFFEEEEDMGRGKNKNKSRKRHKHAPVESSSKKPVSKIRQIPGLEIPLKQNSKLYGDIRFNKALGGVNTDKSVIRRRYQFLDEYREKEIAEMEALLEDRKFLNKISDQEREDMERKVKSMKSRLQSIKNKELENKIIRDYEREMNSNNKSRYYLKKSEKRKIIQKWKFDHMKAKQREKVMERKRKKRLGKEFKQFEFYNRK</sequence>
<comment type="caution">
    <text evidence="5">The sequence shown here is derived from an EMBL/GenBank/DDBJ whole genome shotgun (WGS) entry which is preliminary data.</text>
</comment>
<proteinExistence type="predicted"/>
<feature type="signal peptide" evidence="3">
    <location>
        <begin position="1"/>
        <end position="20"/>
    </location>
</feature>
<feature type="compositionally biased region" description="Basic and acidic residues" evidence="2">
    <location>
        <begin position="405"/>
        <end position="426"/>
    </location>
</feature>
<feature type="compositionally biased region" description="Basic and acidic residues" evidence="2">
    <location>
        <begin position="383"/>
        <end position="395"/>
    </location>
</feature>
<dbReference type="InterPro" id="IPR013766">
    <property type="entry name" value="Thioredoxin_domain"/>
</dbReference>
<feature type="chain" id="PRO_5042960926" description="Thioredoxin domain-containing protein" evidence="3">
    <location>
        <begin position="21"/>
        <end position="643"/>
    </location>
</feature>
<dbReference type="PROSITE" id="PS00194">
    <property type="entry name" value="THIOREDOXIN_1"/>
    <property type="match status" value="1"/>
</dbReference>
<dbReference type="PRINTS" id="PR00421">
    <property type="entry name" value="THIOREDOXIN"/>
</dbReference>
<dbReference type="Proteomes" id="UP001306508">
    <property type="component" value="Unassembled WGS sequence"/>
</dbReference>
<evidence type="ECO:0000313" key="5">
    <source>
        <dbReference type="EMBL" id="KAK5779961.1"/>
    </source>
</evidence>
<protein>
    <recommendedName>
        <fullName evidence="4">Thioredoxin domain-containing protein</fullName>
    </recommendedName>
</protein>
<accession>A0AAN7W2U1</accession>
<evidence type="ECO:0000256" key="1">
    <source>
        <dbReference type="SAM" id="Coils"/>
    </source>
</evidence>
<keyword evidence="1" id="KW-0175">Coiled coil</keyword>
<feature type="region of interest" description="Disordered" evidence="2">
    <location>
        <begin position="339"/>
        <end position="485"/>
    </location>
</feature>
<feature type="coiled-coil region" evidence="1">
    <location>
        <begin position="545"/>
        <end position="572"/>
    </location>
</feature>
<feature type="domain" description="Thioredoxin" evidence="4">
    <location>
        <begin position="12"/>
        <end position="166"/>
    </location>
</feature>
<feature type="compositionally biased region" description="Acidic residues" evidence="2">
    <location>
        <begin position="438"/>
        <end position="450"/>
    </location>
</feature>
<name>A0AAN7W2U1_9SACH</name>
<organism evidence="5 6">
    <name type="scientific">Arxiozyma heterogenica</name>
    <dbReference type="NCBI Taxonomy" id="278026"/>
    <lineage>
        <taxon>Eukaryota</taxon>
        <taxon>Fungi</taxon>
        <taxon>Dikarya</taxon>
        <taxon>Ascomycota</taxon>
        <taxon>Saccharomycotina</taxon>
        <taxon>Saccharomycetes</taxon>
        <taxon>Saccharomycetales</taxon>
        <taxon>Saccharomycetaceae</taxon>
        <taxon>Arxiozyma</taxon>
    </lineage>
</organism>
<dbReference type="InterPro" id="IPR036249">
    <property type="entry name" value="Thioredoxin-like_sf"/>
</dbReference>
<evidence type="ECO:0000256" key="3">
    <source>
        <dbReference type="SAM" id="SignalP"/>
    </source>
</evidence>
<dbReference type="InterPro" id="IPR017937">
    <property type="entry name" value="Thioredoxin_CS"/>
</dbReference>
<keyword evidence="6" id="KW-1185">Reference proteome</keyword>
<dbReference type="GO" id="GO:0034976">
    <property type="term" value="P:response to endoplasmic reticulum stress"/>
    <property type="evidence" value="ECO:0007669"/>
    <property type="project" value="TreeGrafter"/>
</dbReference>
<dbReference type="GO" id="GO:0015035">
    <property type="term" value="F:protein-disulfide reductase activity"/>
    <property type="evidence" value="ECO:0007669"/>
    <property type="project" value="TreeGrafter"/>
</dbReference>
<dbReference type="InterPro" id="IPR009292">
    <property type="entry name" value="RRP36"/>
</dbReference>
<dbReference type="PROSITE" id="PS51352">
    <property type="entry name" value="THIOREDOXIN_2"/>
    <property type="match status" value="1"/>
</dbReference>
<feature type="compositionally biased region" description="Basic residues" evidence="2">
    <location>
        <begin position="454"/>
        <end position="466"/>
    </location>
</feature>
<evidence type="ECO:0000256" key="2">
    <source>
        <dbReference type="SAM" id="MobiDB-lite"/>
    </source>
</evidence>
<evidence type="ECO:0000313" key="6">
    <source>
        <dbReference type="Proteomes" id="UP001306508"/>
    </source>
</evidence>